<sequence length="500" mass="56010">MVGIPGKSKACRDCKRRRVKCDLTLPSCIRCIKAGIACKGYEQAMLWVNSTPDHPNVTAVSVITDAQLHRQQQQSPSSEWVRLVHQLREQLSQPGYDTSYFRCQALRILQGIYLPQPRIAACDENGDPTPSSWIRAVCQMKAPSSALDHSLLAFCAVQVRLSGDSCLSQDETGQVYNHALSKLIEDLDSRQPRSSDEMLAAIVALSTCELFVFPTDSSWSAHAQGISELLRNRGVPEQATANWRSLCVRLCIICVIQGLGQRRSLGLEPDRWRRLIGPSGADDSFVRMMHIVVDVPSMLQEAHAILSSGNNPLAASQHSARLAQKFEELDTWRQLRQRRVAPDPLYWTVMSRMDNPADEGYADKLFPFALMFSSIGSAIQWIFCSTVMLHVVEAALLLEALEFTTPNRTGTISSPPADSISMLAEADGLARMLCQSIEFCYRNDNGLFGPQATCSTQWTLRRYFRRRGLVRELEWCRRIKDIKGPASRCGIDLMQFGPDW</sequence>
<dbReference type="InterPro" id="IPR036864">
    <property type="entry name" value="Zn2-C6_fun-type_DNA-bd_sf"/>
</dbReference>
<dbReference type="AlphaFoldDB" id="A0A0F9XMS5"/>
<proteinExistence type="predicted"/>
<accession>A0A0F9XMS5</accession>
<dbReference type="PROSITE" id="PS00463">
    <property type="entry name" value="ZN2_CY6_FUNGAL_1"/>
    <property type="match status" value="1"/>
</dbReference>
<dbReference type="InterPro" id="IPR053178">
    <property type="entry name" value="Osmoadaptation_assoc"/>
</dbReference>
<evidence type="ECO:0000313" key="3">
    <source>
        <dbReference type="EMBL" id="KKP01548.1"/>
    </source>
</evidence>
<dbReference type="Pfam" id="PF00172">
    <property type="entry name" value="Zn_clus"/>
    <property type="match status" value="1"/>
</dbReference>
<dbReference type="Pfam" id="PF11951">
    <property type="entry name" value="Fungal_trans_2"/>
    <property type="match status" value="1"/>
</dbReference>
<dbReference type="GO" id="GO:0008270">
    <property type="term" value="F:zinc ion binding"/>
    <property type="evidence" value="ECO:0007669"/>
    <property type="project" value="InterPro"/>
</dbReference>
<dbReference type="SMART" id="SM00066">
    <property type="entry name" value="GAL4"/>
    <property type="match status" value="1"/>
</dbReference>
<dbReference type="OMA" id="CVICVIQ"/>
<dbReference type="SUPFAM" id="SSF57701">
    <property type="entry name" value="Zn2/Cys6 DNA-binding domain"/>
    <property type="match status" value="1"/>
</dbReference>
<name>A0A0F9XMS5_TRIHA</name>
<dbReference type="PROSITE" id="PS50048">
    <property type="entry name" value="ZN2_CY6_FUNGAL_2"/>
    <property type="match status" value="1"/>
</dbReference>
<keyword evidence="1" id="KW-0539">Nucleus</keyword>
<evidence type="ECO:0000313" key="4">
    <source>
        <dbReference type="Proteomes" id="UP000034112"/>
    </source>
</evidence>
<evidence type="ECO:0000256" key="1">
    <source>
        <dbReference type="ARBA" id="ARBA00023242"/>
    </source>
</evidence>
<dbReference type="Gene3D" id="4.10.240.10">
    <property type="entry name" value="Zn(2)-C6 fungal-type DNA-binding domain"/>
    <property type="match status" value="1"/>
</dbReference>
<reference evidence="4" key="1">
    <citation type="journal article" date="2015" name="Genome Announc.">
        <title>Draft whole-genome sequence of the biocontrol agent Trichoderma harzianum T6776.</title>
        <authorList>
            <person name="Baroncelli R."/>
            <person name="Piaggeschi G."/>
            <person name="Fiorini L."/>
            <person name="Bertolini E."/>
            <person name="Zapparata A."/>
            <person name="Pe M.E."/>
            <person name="Sarrocco S."/>
            <person name="Vannacci G."/>
        </authorList>
    </citation>
    <scope>NUCLEOTIDE SEQUENCE [LARGE SCALE GENOMIC DNA]</scope>
    <source>
        <strain evidence="4">T6776</strain>
    </source>
</reference>
<feature type="domain" description="Zn(2)-C6 fungal-type" evidence="2">
    <location>
        <begin position="10"/>
        <end position="38"/>
    </location>
</feature>
<organism evidence="3 4">
    <name type="scientific">Trichoderma harzianum</name>
    <name type="common">Hypocrea lixii</name>
    <dbReference type="NCBI Taxonomy" id="5544"/>
    <lineage>
        <taxon>Eukaryota</taxon>
        <taxon>Fungi</taxon>
        <taxon>Dikarya</taxon>
        <taxon>Ascomycota</taxon>
        <taxon>Pezizomycotina</taxon>
        <taxon>Sordariomycetes</taxon>
        <taxon>Hypocreomycetidae</taxon>
        <taxon>Hypocreales</taxon>
        <taxon>Hypocreaceae</taxon>
        <taxon>Trichoderma</taxon>
    </lineage>
</organism>
<dbReference type="CDD" id="cd00067">
    <property type="entry name" value="GAL4"/>
    <property type="match status" value="1"/>
</dbReference>
<gene>
    <name evidence="3" type="ORF">THAR02_06333</name>
</gene>
<dbReference type="InterPro" id="IPR001138">
    <property type="entry name" value="Zn2Cys6_DnaBD"/>
</dbReference>
<dbReference type="PANTHER" id="PTHR38111">
    <property type="entry name" value="ZN(2)-C6 FUNGAL-TYPE DOMAIN-CONTAINING PROTEIN-RELATED"/>
    <property type="match status" value="1"/>
</dbReference>
<evidence type="ECO:0000259" key="2">
    <source>
        <dbReference type="PROSITE" id="PS50048"/>
    </source>
</evidence>
<dbReference type="GO" id="GO:0000981">
    <property type="term" value="F:DNA-binding transcription factor activity, RNA polymerase II-specific"/>
    <property type="evidence" value="ECO:0007669"/>
    <property type="project" value="InterPro"/>
</dbReference>
<protein>
    <recommendedName>
        <fullName evidence="2">Zn(2)-C6 fungal-type domain-containing protein</fullName>
    </recommendedName>
</protein>
<comment type="caution">
    <text evidence="3">The sequence shown here is derived from an EMBL/GenBank/DDBJ whole genome shotgun (WGS) entry which is preliminary data.</text>
</comment>
<dbReference type="OrthoDB" id="5126878at2759"/>
<dbReference type="Proteomes" id="UP000034112">
    <property type="component" value="Unassembled WGS sequence"/>
</dbReference>
<dbReference type="InterPro" id="IPR021858">
    <property type="entry name" value="Fun_TF"/>
</dbReference>
<dbReference type="EMBL" id="JOKZ01000190">
    <property type="protein sequence ID" value="KKP01548.1"/>
    <property type="molecule type" value="Genomic_DNA"/>
</dbReference>